<sequence length="704" mass="79655">MISELKQLKELSVIICLGPEPEWWEEEVKDLQKELCNLKNLETLRWYLPTNEVLQQFLLLERNHIPIYANLSNLMLTIGQNAQLTSCLPHGLEKKFQEFKNCLKWINAEGNDDAISKIMASVEALFLSRHWTIEKLSTFNVTNMKYCLLAECNEMDTLVETNALFQDVETRIKNGEKSGLELLQYLSIHHMKKLRSIWKGPIGKDSFSELRILALHKCSQLTSILTPTIAQNLLRLAELTVEGCPKVINIISGQSNNVKYGPIFPSLVKIFLLDLPELVNIFVGQMMLEKLRTMLIYGCPQLQDLSNMELPHIKLIEGETEWLKGLGYDKSPWENIFVPLKKRRDLVGQLFDATNTLKHFHDTLSREAVADANKAIELDPSNPKAYFRKGTACFNLEEYQTAKIAFEAGSTLNPEDARFTDWIKKCDKCIAEKNGYLPTQSSDATATNVVASSSTTNDAEQIKDISNELITTPSEPRFRHEFNQKREEVVVAIFARGIPANNVSINFGEQILSVTIDVPGEDPYIFQPSLFGKIVPTKCRFDVLSTRVEIRLAKAESIHWTSLEFVNNIVQQSNDSTGMIYDKIFGNQAKRVVLKVHNMTDKTMRKALKAVSSIRGVESVAADMKDQKLIVTGEIDPVILVHKLKKVGNADIISVGPLKEPKKEEKKKGKKEEKRAEKDKVITTYPSSRPTKDWDKIEAGAAFG</sequence>
<organism evidence="1 2">
    <name type="scientific">Smallanthus sonchifolius</name>
    <dbReference type="NCBI Taxonomy" id="185202"/>
    <lineage>
        <taxon>Eukaryota</taxon>
        <taxon>Viridiplantae</taxon>
        <taxon>Streptophyta</taxon>
        <taxon>Embryophyta</taxon>
        <taxon>Tracheophyta</taxon>
        <taxon>Spermatophyta</taxon>
        <taxon>Magnoliopsida</taxon>
        <taxon>eudicotyledons</taxon>
        <taxon>Gunneridae</taxon>
        <taxon>Pentapetalae</taxon>
        <taxon>asterids</taxon>
        <taxon>campanulids</taxon>
        <taxon>Asterales</taxon>
        <taxon>Asteraceae</taxon>
        <taxon>Asteroideae</taxon>
        <taxon>Heliantheae alliance</taxon>
        <taxon>Millerieae</taxon>
        <taxon>Smallanthus</taxon>
    </lineage>
</organism>
<gene>
    <name evidence="1" type="ORF">L1987_54865</name>
</gene>
<comment type="caution">
    <text evidence="1">The sequence shown here is derived from an EMBL/GenBank/DDBJ whole genome shotgun (WGS) entry which is preliminary data.</text>
</comment>
<protein>
    <submittedName>
        <fullName evidence="1">Uncharacterized protein</fullName>
    </submittedName>
</protein>
<reference evidence="1 2" key="2">
    <citation type="journal article" date="2022" name="Mol. Ecol. Resour.">
        <title>The genomes of chicory, endive, great burdock and yacon provide insights into Asteraceae paleo-polyploidization history and plant inulin production.</title>
        <authorList>
            <person name="Fan W."/>
            <person name="Wang S."/>
            <person name="Wang H."/>
            <person name="Wang A."/>
            <person name="Jiang F."/>
            <person name="Liu H."/>
            <person name="Zhao H."/>
            <person name="Xu D."/>
            <person name="Zhang Y."/>
        </authorList>
    </citation>
    <scope>NUCLEOTIDE SEQUENCE [LARGE SCALE GENOMIC DNA]</scope>
    <source>
        <strain evidence="2">cv. Yunnan</strain>
        <tissue evidence="1">Leaves</tissue>
    </source>
</reference>
<evidence type="ECO:0000313" key="1">
    <source>
        <dbReference type="EMBL" id="KAI3755072.1"/>
    </source>
</evidence>
<dbReference type="EMBL" id="CM042035">
    <property type="protein sequence ID" value="KAI3755072.1"/>
    <property type="molecule type" value="Genomic_DNA"/>
</dbReference>
<dbReference type="Proteomes" id="UP001056120">
    <property type="component" value="Linkage Group LG18"/>
</dbReference>
<keyword evidence="2" id="KW-1185">Reference proteome</keyword>
<accession>A0ACB9E8B5</accession>
<name>A0ACB9E8B5_9ASTR</name>
<proteinExistence type="predicted"/>
<reference evidence="2" key="1">
    <citation type="journal article" date="2022" name="Mol. Ecol. Resour.">
        <title>The genomes of chicory, endive, great burdock and yacon provide insights into Asteraceae palaeo-polyploidization history and plant inulin production.</title>
        <authorList>
            <person name="Fan W."/>
            <person name="Wang S."/>
            <person name="Wang H."/>
            <person name="Wang A."/>
            <person name="Jiang F."/>
            <person name="Liu H."/>
            <person name="Zhao H."/>
            <person name="Xu D."/>
            <person name="Zhang Y."/>
        </authorList>
    </citation>
    <scope>NUCLEOTIDE SEQUENCE [LARGE SCALE GENOMIC DNA]</scope>
    <source>
        <strain evidence="2">cv. Yunnan</strain>
    </source>
</reference>
<evidence type="ECO:0000313" key="2">
    <source>
        <dbReference type="Proteomes" id="UP001056120"/>
    </source>
</evidence>